<comment type="similarity">
    <text evidence="1">Belongs to the aspartate/glutamate racemases family.</text>
</comment>
<dbReference type="PANTHER" id="PTHR21198:SF7">
    <property type="entry name" value="ASPARTATE-GLUTAMATE RACEMASE FAMILY"/>
    <property type="match status" value="1"/>
</dbReference>
<dbReference type="SUPFAM" id="SSF53681">
    <property type="entry name" value="Aspartate/glutamate racemase"/>
    <property type="match status" value="2"/>
</dbReference>
<evidence type="ECO:0000313" key="4">
    <source>
        <dbReference type="Proteomes" id="UP000253805"/>
    </source>
</evidence>
<accession>A0A369NY66</accession>
<reference evidence="3 4" key="1">
    <citation type="journal article" date="2018" name="Elife">
        <title>Discovery and characterization of a prevalent human gut bacterial enzyme sufficient for the inactivation of a family of plant toxins.</title>
        <authorList>
            <person name="Koppel N."/>
            <person name="Bisanz J.E."/>
            <person name="Pandelia M.E."/>
            <person name="Turnbaugh P.J."/>
            <person name="Balskus E.P."/>
        </authorList>
    </citation>
    <scope>NUCLEOTIDE SEQUENCE [LARGE SCALE GENOMIC DNA]</scope>
    <source>
        <strain evidence="3 4">OB21 GAM 11</strain>
    </source>
</reference>
<dbReference type="InterPro" id="IPR015942">
    <property type="entry name" value="Asp/Glu/hydantoin_racemase"/>
</dbReference>
<dbReference type="NCBIfam" id="TIGR00035">
    <property type="entry name" value="asp_race"/>
    <property type="match status" value="1"/>
</dbReference>
<dbReference type="Gene3D" id="3.40.50.1860">
    <property type="match status" value="2"/>
</dbReference>
<evidence type="ECO:0000256" key="1">
    <source>
        <dbReference type="ARBA" id="ARBA00007847"/>
    </source>
</evidence>
<gene>
    <name evidence="3" type="ORF">C1850_06615</name>
</gene>
<dbReference type="Pfam" id="PF01177">
    <property type="entry name" value="Asp_Glu_race"/>
    <property type="match status" value="1"/>
</dbReference>
<proteinExistence type="inferred from homology"/>
<evidence type="ECO:0000256" key="2">
    <source>
        <dbReference type="ARBA" id="ARBA00023235"/>
    </source>
</evidence>
<dbReference type="AlphaFoldDB" id="A0A369NY66"/>
<dbReference type="InterPro" id="IPR004380">
    <property type="entry name" value="Asp_race"/>
</dbReference>
<keyword evidence="2" id="KW-0413">Isomerase</keyword>
<evidence type="ECO:0000313" key="3">
    <source>
        <dbReference type="EMBL" id="RDC44230.1"/>
    </source>
</evidence>
<dbReference type="PROSITE" id="PS00923">
    <property type="entry name" value="ASP_GLU_RACEMASE_1"/>
    <property type="match status" value="1"/>
</dbReference>
<dbReference type="InterPro" id="IPR001920">
    <property type="entry name" value="Asp/Glu_race"/>
</dbReference>
<dbReference type="PANTHER" id="PTHR21198">
    <property type="entry name" value="GLUTAMATE RACEMASE"/>
    <property type="match status" value="1"/>
</dbReference>
<name>A0A369NY66_9ACTN</name>
<dbReference type="Proteomes" id="UP000253805">
    <property type="component" value="Unassembled WGS sequence"/>
</dbReference>
<sequence length="249" mass="25929">MCESGIVSGRLVGVLGGTGPAATAYFLQRLVERTEARCDQDHVRTLAFNDTAIPDRTAFLLGRSDRSPLEALIEDGRLLEACGCDLLALPCNTAHSFFDELQGALGIPVVHMVRETAAAASAVGLARIGVLATSGTVAADLYGREAARLGVDCLYPDATTQGQVNRVIFDEVKAGRPVDAAALERLAAPLRAAGCDGVVLGCTELSLAFGGVTRAAGLPVVDALDVLADCVIMRAGRPPKTSKNLSLRN</sequence>
<organism evidence="3 4">
    <name type="scientific">Adlercreutzia equolifaciens subsp. celatus</name>
    <dbReference type="NCBI Taxonomy" id="394340"/>
    <lineage>
        <taxon>Bacteria</taxon>
        <taxon>Bacillati</taxon>
        <taxon>Actinomycetota</taxon>
        <taxon>Coriobacteriia</taxon>
        <taxon>Eggerthellales</taxon>
        <taxon>Eggerthellaceae</taxon>
        <taxon>Adlercreutzia</taxon>
    </lineage>
</organism>
<dbReference type="InterPro" id="IPR018187">
    <property type="entry name" value="Asp/Glu_racemase_AS_1"/>
</dbReference>
<comment type="caution">
    <text evidence="3">The sequence shown here is derived from an EMBL/GenBank/DDBJ whole genome shotgun (WGS) entry which is preliminary data.</text>
</comment>
<dbReference type="EMBL" id="PPUT01000015">
    <property type="protein sequence ID" value="RDC44230.1"/>
    <property type="molecule type" value="Genomic_DNA"/>
</dbReference>
<dbReference type="GO" id="GO:0047661">
    <property type="term" value="F:amino-acid racemase activity"/>
    <property type="evidence" value="ECO:0007669"/>
    <property type="project" value="InterPro"/>
</dbReference>
<protein>
    <submittedName>
        <fullName evidence="3">Aspartate racemase</fullName>
    </submittedName>
</protein>